<feature type="transmembrane region" description="Helical" evidence="1">
    <location>
        <begin position="449"/>
        <end position="472"/>
    </location>
</feature>
<keyword evidence="1" id="KW-1133">Transmembrane helix</keyword>
<feature type="transmembrane region" description="Helical" evidence="1">
    <location>
        <begin position="225"/>
        <end position="243"/>
    </location>
</feature>
<sequence length="518" mass="54994">MLTARLAVQELRQQLRGPVFRIVAAVSLLMVMGAAVIDALRIDAVSNLGSGPQLVVRVHLVWTLFYLFTAAAFVGEAVTRDIQTGFAPLVRATPVPRPAYLLARFAGACAAVLLCFLTVPVGVLAARLLPGANPDWVAPVLPSTYALALLALAVPNLLLACALFLALATATRSMSGCLVGAVALLSLYGLRSGEGGVAALFEPFGFVAAEAVQAGNSAALIANRALWLGIALLLVLVAVWLDARTPYGIAQGKASSPLPSTATRAPASTLTDVQQRDAAGARPLQLLVRTRHHVTEILTAPTFRILLLLGLASCLVNLWPAVQQQASVNDLLVTLIRSFALVPVVVVLFFAGEVQWSDRAHRIDRIVEATPVPRAILLLAQVLALGAVLLVLAFVTSLAVPTLLLGAGRDAGLGKLLGAYVLPKTYDWLLLAILAWFLQVLSPSKFAGWGYFVLFLIGTLALDQAGLTNPAFHYGRYPGWPLPPALTGDDRAASYRAAWGLIALFMLALAVTRRRMQR</sequence>
<feature type="transmembrane region" description="Helical" evidence="1">
    <location>
        <begin position="492"/>
        <end position="512"/>
    </location>
</feature>
<accession>A0A6J4TEW5</accession>
<feature type="transmembrane region" description="Helical" evidence="1">
    <location>
        <begin position="20"/>
        <end position="40"/>
    </location>
</feature>
<dbReference type="AlphaFoldDB" id="A0A6J4TEW5"/>
<dbReference type="EMBL" id="CADCVZ010000058">
    <property type="protein sequence ID" value="CAA9520882.1"/>
    <property type="molecule type" value="Genomic_DNA"/>
</dbReference>
<feature type="transmembrane region" description="Helical" evidence="1">
    <location>
        <begin position="375"/>
        <end position="405"/>
    </location>
</feature>
<feature type="transmembrane region" description="Helical" evidence="1">
    <location>
        <begin position="174"/>
        <end position="190"/>
    </location>
</feature>
<reference evidence="2" key="1">
    <citation type="submission" date="2020-02" db="EMBL/GenBank/DDBJ databases">
        <authorList>
            <person name="Meier V. D."/>
        </authorList>
    </citation>
    <scope>NUCLEOTIDE SEQUENCE</scope>
    <source>
        <strain evidence="2">AVDCRST_MAG09</strain>
    </source>
</reference>
<gene>
    <name evidence="2" type="ORF">AVDCRST_MAG09-2037</name>
</gene>
<feature type="transmembrane region" description="Helical" evidence="1">
    <location>
        <begin position="297"/>
        <end position="319"/>
    </location>
</feature>
<evidence type="ECO:0000256" key="1">
    <source>
        <dbReference type="SAM" id="Phobius"/>
    </source>
</evidence>
<feature type="transmembrane region" description="Helical" evidence="1">
    <location>
        <begin position="99"/>
        <end position="125"/>
    </location>
</feature>
<evidence type="ECO:0000313" key="2">
    <source>
        <dbReference type="EMBL" id="CAA9520882.1"/>
    </source>
</evidence>
<keyword evidence="1" id="KW-0812">Transmembrane</keyword>
<proteinExistence type="predicted"/>
<dbReference type="RefSeq" id="WP_294174321.1">
    <property type="nucleotide sequence ID" value="NZ_CADCVZ010000058.1"/>
</dbReference>
<name>A0A6J4TEW5_9SPHN</name>
<organism evidence="2">
    <name type="scientific">uncultured Sphingomonas sp</name>
    <dbReference type="NCBI Taxonomy" id="158754"/>
    <lineage>
        <taxon>Bacteria</taxon>
        <taxon>Pseudomonadati</taxon>
        <taxon>Pseudomonadota</taxon>
        <taxon>Alphaproteobacteria</taxon>
        <taxon>Sphingomonadales</taxon>
        <taxon>Sphingomonadaceae</taxon>
        <taxon>Sphingomonas</taxon>
        <taxon>environmental samples</taxon>
    </lineage>
</organism>
<feature type="transmembrane region" description="Helical" evidence="1">
    <location>
        <begin position="60"/>
        <end position="78"/>
    </location>
</feature>
<feature type="transmembrane region" description="Helical" evidence="1">
    <location>
        <begin position="145"/>
        <end position="167"/>
    </location>
</feature>
<feature type="transmembrane region" description="Helical" evidence="1">
    <location>
        <begin position="331"/>
        <end position="354"/>
    </location>
</feature>
<feature type="transmembrane region" description="Helical" evidence="1">
    <location>
        <begin position="425"/>
        <end position="442"/>
    </location>
</feature>
<protein>
    <submittedName>
        <fullName evidence="2">Uncharacterized protein</fullName>
    </submittedName>
</protein>
<keyword evidence="1" id="KW-0472">Membrane</keyword>